<name>A0AAE0MVZ8_9PEZI</name>
<evidence type="ECO:0000313" key="3">
    <source>
        <dbReference type="Proteomes" id="UP001278500"/>
    </source>
</evidence>
<feature type="compositionally biased region" description="Low complexity" evidence="1">
    <location>
        <begin position="14"/>
        <end position="27"/>
    </location>
</feature>
<proteinExistence type="predicted"/>
<keyword evidence="3" id="KW-1185">Reference proteome</keyword>
<reference evidence="2" key="2">
    <citation type="submission" date="2023-06" db="EMBL/GenBank/DDBJ databases">
        <authorList>
            <consortium name="Lawrence Berkeley National Laboratory"/>
            <person name="Haridas S."/>
            <person name="Hensen N."/>
            <person name="Bonometti L."/>
            <person name="Westerberg I."/>
            <person name="Brannstrom I.O."/>
            <person name="Guillou S."/>
            <person name="Cros-Aarteil S."/>
            <person name="Calhoun S."/>
            <person name="Kuo A."/>
            <person name="Mondo S."/>
            <person name="Pangilinan J."/>
            <person name="Riley R."/>
            <person name="Labutti K."/>
            <person name="Andreopoulos B."/>
            <person name="Lipzen A."/>
            <person name="Chen C."/>
            <person name="Yanf M."/>
            <person name="Daum C."/>
            <person name="Ng V."/>
            <person name="Clum A."/>
            <person name="Steindorff A."/>
            <person name="Ohm R."/>
            <person name="Martin F."/>
            <person name="Silar P."/>
            <person name="Natvig D."/>
            <person name="Lalanne C."/>
            <person name="Gautier V."/>
            <person name="Ament-Velasquez S.L."/>
            <person name="Kruys A."/>
            <person name="Hutchinson M.I."/>
            <person name="Powell A.J."/>
            <person name="Barry K."/>
            <person name="Miller A.N."/>
            <person name="Grigoriev I.V."/>
            <person name="Debuchy R."/>
            <person name="Gladieux P."/>
            <person name="Thoren M.H."/>
            <person name="Johannesson H."/>
        </authorList>
    </citation>
    <scope>NUCLEOTIDE SEQUENCE</scope>
    <source>
        <strain evidence="2">CBS 560.94</strain>
    </source>
</reference>
<gene>
    <name evidence="2" type="ORF">B0H65DRAFT_14204</name>
</gene>
<dbReference type="EMBL" id="JAUEPP010000001">
    <property type="protein sequence ID" value="KAK3354473.1"/>
    <property type="molecule type" value="Genomic_DNA"/>
</dbReference>
<dbReference type="AlphaFoldDB" id="A0AAE0MVZ8"/>
<sequence>MLVTSAIALLPAASPTPSTATATSTLPGSHHDAALKPRQTDFWRPGDFWPEDFPPDRWPAQDIGQGWGAVSRPCHANQFYSCAGPYMRGDQTCQHNTVVNTWGMTAGTWGCFCEHAKKFFKCMSQAENDDPNCWNDGYGGDGWQLDWYHNWCGDTPPPSVMAEMSQP</sequence>
<comment type="caution">
    <text evidence="2">The sequence shown here is derived from an EMBL/GenBank/DDBJ whole genome shotgun (WGS) entry which is preliminary data.</text>
</comment>
<evidence type="ECO:0000256" key="1">
    <source>
        <dbReference type="SAM" id="MobiDB-lite"/>
    </source>
</evidence>
<accession>A0AAE0MVZ8</accession>
<evidence type="ECO:0000313" key="2">
    <source>
        <dbReference type="EMBL" id="KAK3354473.1"/>
    </source>
</evidence>
<protein>
    <submittedName>
        <fullName evidence="2">Uncharacterized protein</fullName>
    </submittedName>
</protein>
<dbReference type="RefSeq" id="XP_062685851.1">
    <property type="nucleotide sequence ID" value="XM_062820948.1"/>
</dbReference>
<feature type="region of interest" description="Disordered" evidence="1">
    <location>
        <begin position="14"/>
        <end position="33"/>
    </location>
</feature>
<organism evidence="2 3">
    <name type="scientific">Neurospora tetraspora</name>
    <dbReference type="NCBI Taxonomy" id="94610"/>
    <lineage>
        <taxon>Eukaryota</taxon>
        <taxon>Fungi</taxon>
        <taxon>Dikarya</taxon>
        <taxon>Ascomycota</taxon>
        <taxon>Pezizomycotina</taxon>
        <taxon>Sordariomycetes</taxon>
        <taxon>Sordariomycetidae</taxon>
        <taxon>Sordariales</taxon>
        <taxon>Sordariaceae</taxon>
        <taxon>Neurospora</taxon>
    </lineage>
</organism>
<dbReference type="Proteomes" id="UP001278500">
    <property type="component" value="Unassembled WGS sequence"/>
</dbReference>
<dbReference type="GeneID" id="87858102"/>
<reference evidence="2" key="1">
    <citation type="journal article" date="2023" name="Mol. Phylogenet. Evol.">
        <title>Genome-scale phylogeny and comparative genomics of the fungal order Sordariales.</title>
        <authorList>
            <person name="Hensen N."/>
            <person name="Bonometti L."/>
            <person name="Westerberg I."/>
            <person name="Brannstrom I.O."/>
            <person name="Guillou S."/>
            <person name="Cros-Aarteil S."/>
            <person name="Calhoun S."/>
            <person name="Haridas S."/>
            <person name="Kuo A."/>
            <person name="Mondo S."/>
            <person name="Pangilinan J."/>
            <person name="Riley R."/>
            <person name="LaButti K."/>
            <person name="Andreopoulos B."/>
            <person name="Lipzen A."/>
            <person name="Chen C."/>
            <person name="Yan M."/>
            <person name="Daum C."/>
            <person name="Ng V."/>
            <person name="Clum A."/>
            <person name="Steindorff A."/>
            <person name="Ohm R.A."/>
            <person name="Martin F."/>
            <person name="Silar P."/>
            <person name="Natvig D.O."/>
            <person name="Lalanne C."/>
            <person name="Gautier V."/>
            <person name="Ament-Velasquez S.L."/>
            <person name="Kruys A."/>
            <person name="Hutchinson M.I."/>
            <person name="Powell A.J."/>
            <person name="Barry K."/>
            <person name="Miller A.N."/>
            <person name="Grigoriev I.V."/>
            <person name="Debuchy R."/>
            <person name="Gladieux P."/>
            <person name="Hiltunen Thoren M."/>
            <person name="Johannesson H."/>
        </authorList>
    </citation>
    <scope>NUCLEOTIDE SEQUENCE</scope>
    <source>
        <strain evidence="2">CBS 560.94</strain>
    </source>
</reference>